<dbReference type="InterPro" id="IPR037682">
    <property type="entry name" value="TonB_C"/>
</dbReference>
<evidence type="ECO:0000256" key="3">
    <source>
        <dbReference type="ARBA" id="ARBA00022448"/>
    </source>
</evidence>
<reference evidence="13" key="1">
    <citation type="journal article" date="2019" name="Genome Announc.">
        <title>Draft Genome Sequence of Pseudoalteromonas piscicida Strain 36Y ROTHPW, an Hypersaline Seawater Isolate from the South Coast of Sonora, Mexico.</title>
        <authorList>
            <person name="Sanchez-Diaz R."/>
            <person name="Molina-Garza Z.J."/>
            <person name="Cruz-Suarez L.E."/>
            <person name="Selvin J."/>
            <person name="Kiran G.S."/>
            <person name="Ibarra-Gamez J.C."/>
            <person name="Gomez-Gil B."/>
            <person name="Galaviz-Silva L."/>
        </authorList>
    </citation>
    <scope>NUCLEOTIDE SEQUENCE [LARGE SCALE GENOMIC DNA]</scope>
    <source>
        <strain evidence="13">36Y_RITHPW</strain>
    </source>
</reference>
<dbReference type="SUPFAM" id="SSF74653">
    <property type="entry name" value="TolA/TonB C-terminal domain"/>
    <property type="match status" value="1"/>
</dbReference>
<feature type="domain" description="TonB C-terminal" evidence="11">
    <location>
        <begin position="159"/>
        <end position="249"/>
    </location>
</feature>
<dbReference type="PANTHER" id="PTHR33446:SF2">
    <property type="entry name" value="PROTEIN TONB"/>
    <property type="match status" value="1"/>
</dbReference>
<keyword evidence="8" id="KW-1133">Transmembrane helix</keyword>
<dbReference type="Proteomes" id="UP000228621">
    <property type="component" value="Unassembled WGS sequence"/>
</dbReference>
<accession>A0A2A5JTX2</accession>
<feature type="region of interest" description="Disordered" evidence="10">
    <location>
        <begin position="80"/>
        <end position="155"/>
    </location>
</feature>
<gene>
    <name evidence="12" type="ORF">CEX98_04415</name>
</gene>
<evidence type="ECO:0000256" key="10">
    <source>
        <dbReference type="SAM" id="MobiDB-lite"/>
    </source>
</evidence>
<dbReference type="Gene3D" id="3.30.1150.10">
    <property type="match status" value="1"/>
</dbReference>
<evidence type="ECO:0000259" key="11">
    <source>
        <dbReference type="PROSITE" id="PS52015"/>
    </source>
</evidence>
<protein>
    <submittedName>
        <fullName evidence="12">Energy transducer TonB</fullName>
    </submittedName>
</protein>
<dbReference type="InterPro" id="IPR051045">
    <property type="entry name" value="TonB-dependent_transducer"/>
</dbReference>
<comment type="caution">
    <text evidence="12">The sequence shown here is derived from an EMBL/GenBank/DDBJ whole genome shotgun (WGS) entry which is preliminary data.</text>
</comment>
<evidence type="ECO:0000256" key="2">
    <source>
        <dbReference type="ARBA" id="ARBA00006555"/>
    </source>
</evidence>
<keyword evidence="6" id="KW-0812">Transmembrane</keyword>
<dbReference type="OrthoDB" id="9816142at2"/>
<keyword evidence="13" id="KW-1185">Reference proteome</keyword>
<keyword evidence="3" id="KW-0813">Transport</keyword>
<evidence type="ECO:0000256" key="5">
    <source>
        <dbReference type="ARBA" id="ARBA00022519"/>
    </source>
</evidence>
<feature type="compositionally biased region" description="Basic and acidic residues" evidence="10">
    <location>
        <begin position="115"/>
        <end position="132"/>
    </location>
</feature>
<keyword evidence="7" id="KW-0653">Protein transport</keyword>
<evidence type="ECO:0000256" key="4">
    <source>
        <dbReference type="ARBA" id="ARBA00022475"/>
    </source>
</evidence>
<keyword evidence="5" id="KW-0997">Cell inner membrane</keyword>
<proteinExistence type="inferred from homology"/>
<dbReference type="EMBL" id="NKHF01000023">
    <property type="protein sequence ID" value="PCK32840.1"/>
    <property type="molecule type" value="Genomic_DNA"/>
</dbReference>
<dbReference type="GO" id="GO:0098797">
    <property type="term" value="C:plasma membrane protein complex"/>
    <property type="evidence" value="ECO:0007669"/>
    <property type="project" value="TreeGrafter"/>
</dbReference>
<sequence length="249" mass="27689">MKLIICMIISALLHGLWWLFPASSALVWHSGVVANEVSKVTKPLMISFAAQPYQQEPAPKVVAEQTPSDFNGTTHLIEKLQKQKQEQETKPAPKPKQQSTERPPPKKLNKAIVTENKKQPEASEPTPKREDVSQQESTQMASARHLSEANSTDDSPIKLGALPLFKAPRPALSYPLRAKRRGLEGVTIFEIELNKKGEIVSLTLLRSSGHRALDIAARKNLEQWQFHPVIQNGNAVKALFTVPIKFSLS</sequence>
<organism evidence="12 13">
    <name type="scientific">Pseudoalteromonas piscicida</name>
    <dbReference type="NCBI Taxonomy" id="43662"/>
    <lineage>
        <taxon>Bacteria</taxon>
        <taxon>Pseudomonadati</taxon>
        <taxon>Pseudomonadota</taxon>
        <taxon>Gammaproteobacteria</taxon>
        <taxon>Alteromonadales</taxon>
        <taxon>Pseudoalteromonadaceae</taxon>
        <taxon>Pseudoalteromonas</taxon>
    </lineage>
</organism>
<comment type="subcellular location">
    <subcellularLocation>
        <location evidence="1">Cell inner membrane</location>
        <topology evidence="1">Single-pass membrane protein</topology>
        <orientation evidence="1">Periplasmic side</orientation>
    </subcellularLocation>
</comment>
<dbReference type="NCBIfam" id="TIGR01352">
    <property type="entry name" value="tonB_Cterm"/>
    <property type="match status" value="1"/>
</dbReference>
<evidence type="ECO:0000313" key="13">
    <source>
        <dbReference type="Proteomes" id="UP000228621"/>
    </source>
</evidence>
<keyword evidence="4" id="KW-1003">Cell membrane</keyword>
<keyword evidence="9" id="KW-0472">Membrane</keyword>
<name>A0A2A5JTX2_PSEO7</name>
<dbReference type="PROSITE" id="PS52015">
    <property type="entry name" value="TONB_CTD"/>
    <property type="match status" value="1"/>
</dbReference>
<dbReference type="GO" id="GO:0015031">
    <property type="term" value="P:protein transport"/>
    <property type="evidence" value="ECO:0007669"/>
    <property type="project" value="UniProtKB-KW"/>
</dbReference>
<dbReference type="Pfam" id="PF03544">
    <property type="entry name" value="TonB_C"/>
    <property type="match status" value="1"/>
</dbReference>
<evidence type="ECO:0000256" key="7">
    <source>
        <dbReference type="ARBA" id="ARBA00022927"/>
    </source>
</evidence>
<dbReference type="GO" id="GO:0031992">
    <property type="term" value="F:energy transducer activity"/>
    <property type="evidence" value="ECO:0007669"/>
    <property type="project" value="TreeGrafter"/>
</dbReference>
<dbReference type="AlphaFoldDB" id="A0A2A5JTX2"/>
<evidence type="ECO:0000313" key="12">
    <source>
        <dbReference type="EMBL" id="PCK32840.1"/>
    </source>
</evidence>
<dbReference type="PANTHER" id="PTHR33446">
    <property type="entry name" value="PROTEIN TONB-RELATED"/>
    <property type="match status" value="1"/>
</dbReference>
<evidence type="ECO:0000256" key="9">
    <source>
        <dbReference type="ARBA" id="ARBA00023136"/>
    </source>
</evidence>
<evidence type="ECO:0000256" key="1">
    <source>
        <dbReference type="ARBA" id="ARBA00004383"/>
    </source>
</evidence>
<feature type="compositionally biased region" description="Basic and acidic residues" evidence="10">
    <location>
        <begin position="80"/>
        <end position="91"/>
    </location>
</feature>
<dbReference type="GO" id="GO:0055085">
    <property type="term" value="P:transmembrane transport"/>
    <property type="evidence" value="ECO:0007669"/>
    <property type="project" value="InterPro"/>
</dbReference>
<evidence type="ECO:0000256" key="6">
    <source>
        <dbReference type="ARBA" id="ARBA00022692"/>
    </source>
</evidence>
<dbReference type="InterPro" id="IPR006260">
    <property type="entry name" value="TonB/TolA_C"/>
</dbReference>
<evidence type="ECO:0000256" key="8">
    <source>
        <dbReference type="ARBA" id="ARBA00022989"/>
    </source>
</evidence>
<comment type="similarity">
    <text evidence="2">Belongs to the TonB family.</text>
</comment>